<evidence type="ECO:0000256" key="2">
    <source>
        <dbReference type="ARBA" id="ARBA00004236"/>
    </source>
</evidence>
<feature type="region of interest" description="Disordered" evidence="11">
    <location>
        <begin position="439"/>
        <end position="470"/>
    </location>
</feature>
<keyword evidence="4" id="KW-0597">Phosphoprotein</keyword>
<dbReference type="InterPro" id="IPR005467">
    <property type="entry name" value="His_kinase_dom"/>
</dbReference>
<dbReference type="Pfam" id="PF00512">
    <property type="entry name" value="HisKA"/>
    <property type="match status" value="1"/>
</dbReference>
<dbReference type="EMBL" id="CP086322">
    <property type="protein sequence ID" value="UQA91150.1"/>
    <property type="molecule type" value="Genomic_DNA"/>
</dbReference>
<dbReference type="Gene3D" id="3.30.565.10">
    <property type="entry name" value="Histidine kinase-like ATPase, C-terminal domain"/>
    <property type="match status" value="1"/>
</dbReference>
<dbReference type="SUPFAM" id="SSF158472">
    <property type="entry name" value="HAMP domain-like"/>
    <property type="match status" value="1"/>
</dbReference>
<evidence type="ECO:0000256" key="4">
    <source>
        <dbReference type="ARBA" id="ARBA00022553"/>
    </source>
</evidence>
<keyword evidence="7" id="KW-0418">Kinase</keyword>
<dbReference type="PANTHER" id="PTHR45436">
    <property type="entry name" value="SENSOR HISTIDINE KINASE YKOH"/>
    <property type="match status" value="1"/>
</dbReference>
<feature type="domain" description="HAMP" evidence="13">
    <location>
        <begin position="189"/>
        <end position="241"/>
    </location>
</feature>
<reference evidence="14" key="1">
    <citation type="submission" date="2021-10" db="EMBL/GenBank/DDBJ databases">
        <title>Streptomyces nigrumlapis sp.nov.,an antimicrobial producing actinobacterium isolated from Black Gobi rocks.</title>
        <authorList>
            <person name="Wen Y."/>
            <person name="Zhang W."/>
            <person name="Liu X.G."/>
        </authorList>
    </citation>
    <scope>NUCLEOTIDE SEQUENCE</scope>
    <source>
        <strain evidence="14">ST13-2-2</strain>
    </source>
</reference>
<evidence type="ECO:0000256" key="3">
    <source>
        <dbReference type="ARBA" id="ARBA00012438"/>
    </source>
</evidence>
<dbReference type="EC" id="2.7.13.3" evidence="3"/>
<evidence type="ECO:0000313" key="14">
    <source>
        <dbReference type="EMBL" id="UQA91150.1"/>
    </source>
</evidence>
<dbReference type="InterPro" id="IPR003660">
    <property type="entry name" value="HAMP_dom"/>
</dbReference>
<evidence type="ECO:0000256" key="10">
    <source>
        <dbReference type="ARBA" id="ARBA00023136"/>
    </source>
</evidence>
<evidence type="ECO:0000259" key="12">
    <source>
        <dbReference type="PROSITE" id="PS50109"/>
    </source>
</evidence>
<dbReference type="InterPro" id="IPR004358">
    <property type="entry name" value="Sig_transdc_His_kin-like_C"/>
</dbReference>
<dbReference type="SUPFAM" id="SSF47384">
    <property type="entry name" value="Homodimeric domain of signal transducing histidine kinase"/>
    <property type="match status" value="1"/>
</dbReference>
<dbReference type="Gene3D" id="6.10.340.10">
    <property type="match status" value="1"/>
</dbReference>
<evidence type="ECO:0000256" key="5">
    <source>
        <dbReference type="ARBA" id="ARBA00022679"/>
    </source>
</evidence>
<dbReference type="CDD" id="cd06225">
    <property type="entry name" value="HAMP"/>
    <property type="match status" value="1"/>
</dbReference>
<evidence type="ECO:0000256" key="9">
    <source>
        <dbReference type="ARBA" id="ARBA00023012"/>
    </source>
</evidence>
<keyword evidence="5" id="KW-0808">Transferase</keyword>
<dbReference type="InterPro" id="IPR036097">
    <property type="entry name" value="HisK_dim/P_sf"/>
</dbReference>
<gene>
    <name evidence="14" type="ORF">K9S39_03945</name>
</gene>
<dbReference type="InterPro" id="IPR003594">
    <property type="entry name" value="HATPase_dom"/>
</dbReference>
<feature type="domain" description="Histidine kinase" evidence="12">
    <location>
        <begin position="249"/>
        <end position="459"/>
    </location>
</feature>
<proteinExistence type="predicted"/>
<dbReference type="InterPro" id="IPR050428">
    <property type="entry name" value="TCS_sensor_his_kinase"/>
</dbReference>
<evidence type="ECO:0000256" key="11">
    <source>
        <dbReference type="SAM" id="MobiDB-lite"/>
    </source>
</evidence>
<dbReference type="SUPFAM" id="SSF55874">
    <property type="entry name" value="ATPase domain of HSP90 chaperone/DNA topoisomerase II/histidine kinase"/>
    <property type="match status" value="1"/>
</dbReference>
<evidence type="ECO:0000256" key="8">
    <source>
        <dbReference type="ARBA" id="ARBA00022989"/>
    </source>
</evidence>
<dbReference type="CDD" id="cd00082">
    <property type="entry name" value="HisKA"/>
    <property type="match status" value="1"/>
</dbReference>
<sequence length="470" mass="50457">MRNPLRGLLRGRFARRLALAFAALGIGTALLTAVLVNTAFNARFQDYLGAQQRVQQQQLVGWFAADYTREKGWNPKTLNQLAPTVTMTGSEVELLDPAGSRVWSLADADVDAAMLAMHRQMMRTGDLGPPRSLPVTVDGRHVGTLQVRVPQGVIPAVDKDFQASVNQMLIAGALTAGLVALAVGVFTARRATAPIAELTRAAKDLAAGQRDRRVTTVPDNEIGQLATAFNTMADRVEKEDELRRLFASDVAHELRTPLAVVRSELEAVQDGIREPTPKVIASLHDETLRLGRLIADLETLASADAAAFTLERTPLSLTALVRDTVDGLTGRFTEAGIALRTDLAEVSVDGDAVRLRQIVTNQLTNALKFVPRGGAVTVTLHEEDGWAELRVADTGPGIPPEDLPHIFDRFFRSRTARADGSGIGLAVAAELTAAHDGTLTADSTPGHGTTFTTRLPTESAGGRKRTIRGQ</sequence>
<protein>
    <recommendedName>
        <fullName evidence="3">histidine kinase</fullName>
        <ecNumber evidence="3">2.7.13.3</ecNumber>
    </recommendedName>
</protein>
<evidence type="ECO:0000256" key="6">
    <source>
        <dbReference type="ARBA" id="ARBA00022692"/>
    </source>
</evidence>
<dbReference type="InterPro" id="IPR003661">
    <property type="entry name" value="HisK_dim/P_dom"/>
</dbReference>
<accession>A0ABY4M460</accession>
<comment type="catalytic activity">
    <reaction evidence="1">
        <text>ATP + protein L-histidine = ADP + protein N-phospho-L-histidine.</text>
        <dbReference type="EC" id="2.7.13.3"/>
    </reaction>
</comment>
<dbReference type="RefSeq" id="WP_248861943.1">
    <property type="nucleotide sequence ID" value="NZ_CP086322.1"/>
</dbReference>
<dbReference type="PRINTS" id="PR00344">
    <property type="entry name" value="BCTRLSENSOR"/>
</dbReference>
<dbReference type="SMART" id="SM00387">
    <property type="entry name" value="HATPase_c"/>
    <property type="match status" value="1"/>
</dbReference>
<comment type="subcellular location">
    <subcellularLocation>
        <location evidence="2">Cell membrane</location>
    </subcellularLocation>
</comment>
<dbReference type="SMART" id="SM00388">
    <property type="entry name" value="HisKA"/>
    <property type="match status" value="1"/>
</dbReference>
<keyword evidence="9" id="KW-0902">Two-component regulatory system</keyword>
<evidence type="ECO:0000256" key="1">
    <source>
        <dbReference type="ARBA" id="ARBA00000085"/>
    </source>
</evidence>
<keyword evidence="15" id="KW-1185">Reference proteome</keyword>
<dbReference type="PROSITE" id="PS50885">
    <property type="entry name" value="HAMP"/>
    <property type="match status" value="1"/>
</dbReference>
<keyword evidence="6" id="KW-0812">Transmembrane</keyword>
<dbReference type="PANTHER" id="PTHR45436:SF5">
    <property type="entry name" value="SENSOR HISTIDINE KINASE TRCS"/>
    <property type="match status" value="1"/>
</dbReference>
<evidence type="ECO:0000259" key="13">
    <source>
        <dbReference type="PROSITE" id="PS50885"/>
    </source>
</evidence>
<keyword evidence="10" id="KW-0472">Membrane</keyword>
<evidence type="ECO:0000313" key="15">
    <source>
        <dbReference type="Proteomes" id="UP000830115"/>
    </source>
</evidence>
<keyword evidence="8" id="KW-1133">Transmembrane helix</keyword>
<dbReference type="Gene3D" id="1.10.287.130">
    <property type="match status" value="1"/>
</dbReference>
<dbReference type="PROSITE" id="PS50109">
    <property type="entry name" value="HIS_KIN"/>
    <property type="match status" value="1"/>
</dbReference>
<dbReference type="CDD" id="cd00075">
    <property type="entry name" value="HATPase"/>
    <property type="match status" value="1"/>
</dbReference>
<name>A0ABY4M460_9ACTN</name>
<organism evidence="14 15">
    <name type="scientific">Streptomyces halobius</name>
    <dbReference type="NCBI Taxonomy" id="2879846"/>
    <lineage>
        <taxon>Bacteria</taxon>
        <taxon>Bacillati</taxon>
        <taxon>Actinomycetota</taxon>
        <taxon>Actinomycetes</taxon>
        <taxon>Kitasatosporales</taxon>
        <taxon>Streptomycetaceae</taxon>
        <taxon>Streptomyces</taxon>
    </lineage>
</organism>
<dbReference type="SMART" id="SM00304">
    <property type="entry name" value="HAMP"/>
    <property type="match status" value="1"/>
</dbReference>
<dbReference type="Pfam" id="PF02518">
    <property type="entry name" value="HATPase_c"/>
    <property type="match status" value="1"/>
</dbReference>
<evidence type="ECO:0000256" key="7">
    <source>
        <dbReference type="ARBA" id="ARBA00022777"/>
    </source>
</evidence>
<feature type="compositionally biased region" description="Polar residues" evidence="11">
    <location>
        <begin position="440"/>
        <end position="456"/>
    </location>
</feature>
<dbReference type="Pfam" id="PF00672">
    <property type="entry name" value="HAMP"/>
    <property type="match status" value="1"/>
</dbReference>
<dbReference type="InterPro" id="IPR036890">
    <property type="entry name" value="HATPase_C_sf"/>
</dbReference>
<dbReference type="Proteomes" id="UP000830115">
    <property type="component" value="Chromosome"/>
</dbReference>